<dbReference type="Proteomes" id="UP000828390">
    <property type="component" value="Unassembled WGS sequence"/>
</dbReference>
<accession>A0A9D4RKD1</accession>
<reference evidence="2" key="1">
    <citation type="journal article" date="2019" name="bioRxiv">
        <title>The Genome of the Zebra Mussel, Dreissena polymorpha: A Resource for Invasive Species Research.</title>
        <authorList>
            <person name="McCartney M.A."/>
            <person name="Auch B."/>
            <person name="Kono T."/>
            <person name="Mallez S."/>
            <person name="Zhang Y."/>
            <person name="Obille A."/>
            <person name="Becker A."/>
            <person name="Abrahante J.E."/>
            <person name="Garbe J."/>
            <person name="Badalamenti J.P."/>
            <person name="Herman A."/>
            <person name="Mangelson H."/>
            <person name="Liachko I."/>
            <person name="Sullivan S."/>
            <person name="Sone E.D."/>
            <person name="Koren S."/>
            <person name="Silverstein K.A.T."/>
            <person name="Beckman K.B."/>
            <person name="Gohl D.M."/>
        </authorList>
    </citation>
    <scope>NUCLEOTIDE SEQUENCE</scope>
    <source>
        <strain evidence="2">Duluth1</strain>
        <tissue evidence="2">Whole animal</tissue>
    </source>
</reference>
<organism evidence="2 3">
    <name type="scientific">Dreissena polymorpha</name>
    <name type="common">Zebra mussel</name>
    <name type="synonym">Mytilus polymorpha</name>
    <dbReference type="NCBI Taxonomy" id="45954"/>
    <lineage>
        <taxon>Eukaryota</taxon>
        <taxon>Metazoa</taxon>
        <taxon>Spiralia</taxon>
        <taxon>Lophotrochozoa</taxon>
        <taxon>Mollusca</taxon>
        <taxon>Bivalvia</taxon>
        <taxon>Autobranchia</taxon>
        <taxon>Heteroconchia</taxon>
        <taxon>Euheterodonta</taxon>
        <taxon>Imparidentia</taxon>
        <taxon>Neoheterodontei</taxon>
        <taxon>Myida</taxon>
        <taxon>Dreissenoidea</taxon>
        <taxon>Dreissenidae</taxon>
        <taxon>Dreissena</taxon>
    </lineage>
</organism>
<proteinExistence type="predicted"/>
<evidence type="ECO:0000313" key="3">
    <source>
        <dbReference type="Proteomes" id="UP000828390"/>
    </source>
</evidence>
<sequence>MWVIFICLERQWKGWSSCSRTSVEEGSCFLSLFLVCRARSSHTSAPTPRRPDLARPHTQPRPDHPTAEAIETNAPISNLSLP</sequence>
<name>A0A9D4RKD1_DREPO</name>
<reference evidence="2" key="2">
    <citation type="submission" date="2020-11" db="EMBL/GenBank/DDBJ databases">
        <authorList>
            <person name="McCartney M.A."/>
            <person name="Auch B."/>
            <person name="Kono T."/>
            <person name="Mallez S."/>
            <person name="Becker A."/>
            <person name="Gohl D.M."/>
            <person name="Silverstein K.A.T."/>
            <person name="Koren S."/>
            <person name="Bechman K.B."/>
            <person name="Herman A."/>
            <person name="Abrahante J.E."/>
            <person name="Garbe J."/>
        </authorList>
    </citation>
    <scope>NUCLEOTIDE SEQUENCE</scope>
    <source>
        <strain evidence="2">Duluth1</strain>
        <tissue evidence="2">Whole animal</tissue>
    </source>
</reference>
<feature type="compositionally biased region" description="Basic and acidic residues" evidence="1">
    <location>
        <begin position="49"/>
        <end position="66"/>
    </location>
</feature>
<evidence type="ECO:0000313" key="2">
    <source>
        <dbReference type="EMBL" id="KAH3870733.1"/>
    </source>
</evidence>
<dbReference type="AlphaFoldDB" id="A0A9D4RKD1"/>
<dbReference type="EMBL" id="JAIWYP010000002">
    <property type="protein sequence ID" value="KAH3870733.1"/>
    <property type="molecule type" value="Genomic_DNA"/>
</dbReference>
<comment type="caution">
    <text evidence="2">The sequence shown here is derived from an EMBL/GenBank/DDBJ whole genome shotgun (WGS) entry which is preliminary data.</text>
</comment>
<keyword evidence="3" id="KW-1185">Reference proteome</keyword>
<feature type="region of interest" description="Disordered" evidence="1">
    <location>
        <begin position="41"/>
        <end position="82"/>
    </location>
</feature>
<evidence type="ECO:0000256" key="1">
    <source>
        <dbReference type="SAM" id="MobiDB-lite"/>
    </source>
</evidence>
<protein>
    <submittedName>
        <fullName evidence="2">Uncharacterized protein</fullName>
    </submittedName>
</protein>
<gene>
    <name evidence="2" type="ORF">DPMN_033925</name>
</gene>